<organism evidence="1">
    <name type="scientific">Solanum lycopersicum</name>
    <name type="common">Tomato</name>
    <name type="synonym">Lycopersicon esculentum</name>
    <dbReference type="NCBI Taxonomy" id="4081"/>
    <lineage>
        <taxon>Eukaryota</taxon>
        <taxon>Viridiplantae</taxon>
        <taxon>Streptophyta</taxon>
        <taxon>Embryophyta</taxon>
        <taxon>Tracheophyta</taxon>
        <taxon>Spermatophyta</taxon>
        <taxon>Magnoliopsida</taxon>
        <taxon>eudicotyledons</taxon>
        <taxon>Gunneridae</taxon>
        <taxon>Pentapetalae</taxon>
        <taxon>asterids</taxon>
        <taxon>lamiids</taxon>
        <taxon>Solanales</taxon>
        <taxon>Solanaceae</taxon>
        <taxon>Solanoideae</taxon>
        <taxon>Solaneae</taxon>
        <taxon>Solanum</taxon>
        <taxon>Solanum subgen. Lycopersicon</taxon>
    </lineage>
</organism>
<reference evidence="1" key="2">
    <citation type="submission" date="2019-01" db="UniProtKB">
        <authorList>
            <consortium name="EnsemblPlants"/>
        </authorList>
    </citation>
    <scope>IDENTIFICATION</scope>
    <source>
        <strain evidence="1">cv. Heinz 1706</strain>
    </source>
</reference>
<dbReference type="Gramene" id="Solyc09g059587.1.1">
    <property type="protein sequence ID" value="Solyc09g059587.1.1.1"/>
    <property type="gene ID" value="Solyc09g059587.1"/>
</dbReference>
<dbReference type="PANTHER" id="PTHR46890:SF23">
    <property type="entry name" value="OS12G0211100 PROTEIN"/>
    <property type="match status" value="1"/>
</dbReference>
<dbReference type="STRING" id="4081.A0A3Q7I239"/>
<evidence type="ECO:0000313" key="2">
    <source>
        <dbReference type="Proteomes" id="UP000004994"/>
    </source>
</evidence>
<dbReference type="OMA" id="MICARIK"/>
<accession>A0A3Q7I239</accession>
<proteinExistence type="predicted"/>
<dbReference type="AlphaFoldDB" id="A0A3Q7I239"/>
<sequence length="147" mass="16654">MRLLKNEPVLDMEHQMQLLEPFTEEYVKWSMMKIDQTKSPDPDGYGSGFCKEAWGIVGRDIALLELFQNGKLLRQVDATNIALIPMVDSPEQASQFRPIACSNVLYKCISKMICTRLKNVVSLLVADNQAAFVQGRSMTHNILIRHA</sequence>
<keyword evidence="2" id="KW-1185">Reference proteome</keyword>
<dbReference type="EnsemblPlants" id="Solyc09g059587.1.1">
    <property type="protein sequence ID" value="Solyc09g059587.1.1.1"/>
    <property type="gene ID" value="Solyc09g059587.1"/>
</dbReference>
<evidence type="ECO:0000313" key="1">
    <source>
        <dbReference type="EnsemblPlants" id="Solyc09g059587.1.1.1"/>
    </source>
</evidence>
<protein>
    <submittedName>
        <fullName evidence="1">Uncharacterized protein</fullName>
    </submittedName>
</protein>
<dbReference type="Proteomes" id="UP000004994">
    <property type="component" value="Chromosome 9"/>
</dbReference>
<dbReference type="PANTHER" id="PTHR46890">
    <property type="entry name" value="NON-LTR RETROLELEMENT REVERSE TRANSCRIPTASE-LIKE PROTEIN-RELATED"/>
    <property type="match status" value="1"/>
</dbReference>
<reference evidence="1" key="1">
    <citation type="journal article" date="2012" name="Nature">
        <title>The tomato genome sequence provides insights into fleshy fruit evolution.</title>
        <authorList>
            <consortium name="Tomato Genome Consortium"/>
        </authorList>
    </citation>
    <scope>NUCLEOTIDE SEQUENCE [LARGE SCALE GENOMIC DNA]</scope>
    <source>
        <strain evidence="1">cv. Heinz 1706</strain>
    </source>
</reference>
<name>A0A3Q7I239_SOLLC</name>
<dbReference type="InterPro" id="IPR052343">
    <property type="entry name" value="Retrotransposon-Effector_Assoc"/>
</dbReference>
<dbReference type="InParanoid" id="A0A3Q7I239"/>